<reference evidence="3 4" key="1">
    <citation type="journal article" date="2019" name="Nat. Ecol. Evol.">
        <title>Megaphylogeny resolves global patterns of mushroom evolution.</title>
        <authorList>
            <person name="Varga T."/>
            <person name="Krizsan K."/>
            <person name="Foldi C."/>
            <person name="Dima B."/>
            <person name="Sanchez-Garcia M."/>
            <person name="Sanchez-Ramirez S."/>
            <person name="Szollosi G.J."/>
            <person name="Szarkandi J.G."/>
            <person name="Papp V."/>
            <person name="Albert L."/>
            <person name="Andreopoulos W."/>
            <person name="Angelini C."/>
            <person name="Antonin V."/>
            <person name="Barry K.W."/>
            <person name="Bougher N.L."/>
            <person name="Buchanan P."/>
            <person name="Buyck B."/>
            <person name="Bense V."/>
            <person name="Catcheside P."/>
            <person name="Chovatia M."/>
            <person name="Cooper J."/>
            <person name="Damon W."/>
            <person name="Desjardin D."/>
            <person name="Finy P."/>
            <person name="Geml J."/>
            <person name="Haridas S."/>
            <person name="Hughes K."/>
            <person name="Justo A."/>
            <person name="Karasinski D."/>
            <person name="Kautmanova I."/>
            <person name="Kiss B."/>
            <person name="Kocsube S."/>
            <person name="Kotiranta H."/>
            <person name="LaButti K.M."/>
            <person name="Lechner B.E."/>
            <person name="Liimatainen K."/>
            <person name="Lipzen A."/>
            <person name="Lukacs Z."/>
            <person name="Mihaltcheva S."/>
            <person name="Morgado L.N."/>
            <person name="Niskanen T."/>
            <person name="Noordeloos M.E."/>
            <person name="Ohm R.A."/>
            <person name="Ortiz-Santana B."/>
            <person name="Ovrebo C."/>
            <person name="Racz N."/>
            <person name="Riley R."/>
            <person name="Savchenko A."/>
            <person name="Shiryaev A."/>
            <person name="Soop K."/>
            <person name="Spirin V."/>
            <person name="Szebenyi C."/>
            <person name="Tomsovsky M."/>
            <person name="Tulloss R.E."/>
            <person name="Uehling J."/>
            <person name="Grigoriev I.V."/>
            <person name="Vagvolgyi C."/>
            <person name="Papp T."/>
            <person name="Martin F.M."/>
            <person name="Miettinen O."/>
            <person name="Hibbett D.S."/>
            <person name="Nagy L.G."/>
        </authorList>
    </citation>
    <scope>NUCLEOTIDE SEQUENCE [LARGE SCALE GENOMIC DNA]</scope>
    <source>
        <strain evidence="3 4">CBS 121175</strain>
    </source>
</reference>
<keyword evidence="4" id="KW-1185">Reference proteome</keyword>
<dbReference type="Proteomes" id="UP000307440">
    <property type="component" value="Unassembled WGS sequence"/>
</dbReference>
<feature type="domain" description="Isochorismatase-like" evidence="2">
    <location>
        <begin position="12"/>
        <end position="165"/>
    </location>
</feature>
<dbReference type="Pfam" id="PF00857">
    <property type="entry name" value="Isochorismatase"/>
    <property type="match status" value="1"/>
</dbReference>
<protein>
    <submittedName>
        <fullName evidence="3">Isochorismatase hydrolase</fullName>
    </submittedName>
</protein>
<sequence>MPTQKLDPATSLFFLCDIQTRFRAAIHGYDHVVATANKLIKIAKVLNIEVLATTQNARALGTVEPAIDTASLGPLLIGTYDKTLFSMWTAQVKAALATRPHVTSIVLFGIETQVCIMQTALDLLSEERKYTIHIVADGVSSCNAFEIPIALNHLRAEGAVIGTSESIGFQLMKDAGYPAFKAFSKVIKEEKDATKLAGNFLSDLAPSGTIPKSAL</sequence>
<dbReference type="PANTHER" id="PTHR14119">
    <property type="entry name" value="HYDROLASE"/>
    <property type="match status" value="1"/>
</dbReference>
<dbReference type="GO" id="GO:0016787">
    <property type="term" value="F:hydrolase activity"/>
    <property type="evidence" value="ECO:0007669"/>
    <property type="project" value="UniProtKB-KW"/>
</dbReference>
<evidence type="ECO:0000259" key="2">
    <source>
        <dbReference type="Pfam" id="PF00857"/>
    </source>
</evidence>
<dbReference type="InterPro" id="IPR000868">
    <property type="entry name" value="Isochorismatase-like_dom"/>
</dbReference>
<dbReference type="EMBL" id="ML210150">
    <property type="protein sequence ID" value="TFK29332.1"/>
    <property type="molecule type" value="Genomic_DNA"/>
</dbReference>
<dbReference type="OrthoDB" id="269496at2759"/>
<dbReference type="PANTHER" id="PTHR14119:SF3">
    <property type="entry name" value="ISOCHORISMATASE DOMAIN-CONTAINING PROTEIN 2"/>
    <property type="match status" value="1"/>
</dbReference>
<keyword evidence="3" id="KW-0378">Hydrolase</keyword>
<organism evidence="3 4">
    <name type="scientific">Coprinopsis marcescibilis</name>
    <name type="common">Agaric fungus</name>
    <name type="synonym">Psathyrella marcescibilis</name>
    <dbReference type="NCBI Taxonomy" id="230819"/>
    <lineage>
        <taxon>Eukaryota</taxon>
        <taxon>Fungi</taxon>
        <taxon>Dikarya</taxon>
        <taxon>Basidiomycota</taxon>
        <taxon>Agaricomycotina</taxon>
        <taxon>Agaricomycetes</taxon>
        <taxon>Agaricomycetidae</taxon>
        <taxon>Agaricales</taxon>
        <taxon>Agaricineae</taxon>
        <taxon>Psathyrellaceae</taxon>
        <taxon>Coprinopsis</taxon>
    </lineage>
</organism>
<proteinExistence type="inferred from homology"/>
<evidence type="ECO:0000256" key="1">
    <source>
        <dbReference type="ARBA" id="ARBA00006336"/>
    </source>
</evidence>
<name>A0A5C3L9K9_COPMA</name>
<gene>
    <name evidence="3" type="ORF">FA15DRAFT_664264</name>
</gene>
<dbReference type="SUPFAM" id="SSF52499">
    <property type="entry name" value="Isochorismatase-like hydrolases"/>
    <property type="match status" value="1"/>
</dbReference>
<evidence type="ECO:0000313" key="3">
    <source>
        <dbReference type="EMBL" id="TFK29332.1"/>
    </source>
</evidence>
<dbReference type="AlphaFoldDB" id="A0A5C3L9K9"/>
<dbReference type="InterPro" id="IPR050993">
    <property type="entry name" value="Isochorismatase_domain"/>
</dbReference>
<dbReference type="STRING" id="230819.A0A5C3L9K9"/>
<evidence type="ECO:0000313" key="4">
    <source>
        <dbReference type="Proteomes" id="UP000307440"/>
    </source>
</evidence>
<dbReference type="InterPro" id="IPR036380">
    <property type="entry name" value="Isochorismatase-like_sf"/>
</dbReference>
<comment type="similarity">
    <text evidence="1">Belongs to the isochorismatase family.</text>
</comment>
<dbReference type="Gene3D" id="3.40.50.850">
    <property type="entry name" value="Isochorismatase-like"/>
    <property type="match status" value="1"/>
</dbReference>
<accession>A0A5C3L9K9</accession>